<evidence type="ECO:0000313" key="2">
    <source>
        <dbReference type="EMBL" id="GBQ79607.1"/>
    </source>
</evidence>
<feature type="coiled-coil region" evidence="1">
    <location>
        <begin position="51"/>
        <end position="78"/>
    </location>
</feature>
<accession>A0ABQ0PSG6</accession>
<dbReference type="EMBL" id="BAPF01000021">
    <property type="protein sequence ID" value="GBQ79607.1"/>
    <property type="molecule type" value="Genomic_DNA"/>
</dbReference>
<evidence type="ECO:0000313" key="3">
    <source>
        <dbReference type="Proteomes" id="UP001065047"/>
    </source>
</evidence>
<protein>
    <submittedName>
        <fullName evidence="2">Uncharacterized protein</fullName>
    </submittedName>
</protein>
<dbReference type="Proteomes" id="UP001065047">
    <property type="component" value="Unassembled WGS sequence"/>
</dbReference>
<dbReference type="GeneID" id="29559053"/>
<evidence type="ECO:0000256" key="1">
    <source>
        <dbReference type="SAM" id="Coils"/>
    </source>
</evidence>
<name>A0ABQ0PSG6_9PROT</name>
<gene>
    <name evidence="2" type="ORF">AA14337_1489</name>
</gene>
<organism evidence="2 3">
    <name type="scientific">Acetobacter malorum DSM 14337</name>
    <dbReference type="NCBI Taxonomy" id="1307910"/>
    <lineage>
        <taxon>Bacteria</taxon>
        <taxon>Pseudomonadati</taxon>
        <taxon>Pseudomonadota</taxon>
        <taxon>Alphaproteobacteria</taxon>
        <taxon>Acetobacterales</taxon>
        <taxon>Acetobacteraceae</taxon>
        <taxon>Acetobacter</taxon>
    </lineage>
</organism>
<comment type="caution">
    <text evidence="2">The sequence shown here is derived from an EMBL/GenBank/DDBJ whole genome shotgun (WGS) entry which is preliminary data.</text>
</comment>
<keyword evidence="3" id="KW-1185">Reference proteome</keyword>
<sequence length="91" mass="11128">MTTHKEKLDIIIQEIDDLINEKIKSSSQSNEHRREYIKFMDYKTKKQYEKLVFNKEKCDELEKEVKKVSKNLTEKFKELHRQKIINNIVKE</sequence>
<proteinExistence type="predicted"/>
<keyword evidence="1" id="KW-0175">Coiled coil</keyword>
<reference evidence="2" key="1">
    <citation type="submission" date="2013-04" db="EMBL/GenBank/DDBJ databases">
        <title>The genome sequencing project of 58 acetic acid bacteria.</title>
        <authorList>
            <person name="Okamoto-Kainuma A."/>
            <person name="Ishikawa M."/>
            <person name="Umino S."/>
            <person name="Koizumi Y."/>
            <person name="Shiwa Y."/>
            <person name="Yoshikawa H."/>
            <person name="Matsutani M."/>
            <person name="Matsushita K."/>
        </authorList>
    </citation>
    <scope>NUCLEOTIDE SEQUENCE</scope>
    <source>
        <strain evidence="2">DSM 14337</strain>
    </source>
</reference>
<dbReference type="RefSeq" id="WP_061504677.1">
    <property type="nucleotide sequence ID" value="NZ_BAPF01000021.1"/>
</dbReference>